<name>A0A0H3J5M5_CLOPA</name>
<dbReference type="InterPro" id="IPR051448">
    <property type="entry name" value="CdaR-like_regulators"/>
</dbReference>
<dbReference type="GeneID" id="93073297"/>
<protein>
    <submittedName>
        <fullName evidence="3 4">Transcriptional regulator</fullName>
    </submittedName>
</protein>
<dbReference type="PANTHER" id="PTHR33744:SF1">
    <property type="entry name" value="DNA-BINDING TRANSCRIPTIONAL ACTIVATOR ADER"/>
    <property type="match status" value="1"/>
</dbReference>
<sequence>MLITCSTILKLKHLEEMKLVAGKGGINRVIRWIHVVESPQGSEWLKGGELVFITGVVIKDDVNTLAKFVKDLIDKNLSGLVINTGPYITETPEEVKELADKFDFPIFELPFEVKLIDVTQSISRAIFMNKIERDSMNSFMKEIIFGESIFTDKVLNRASVYGYDSSKNYCAIIVDIDNFEKLTDSTGVKSEENIMEIKQNVEVIILSIMNKKGKKVLNVMHRDSIIIMFPMDEKDIYEDRYLDSANEIVKTVSEKMKELTVSVGIGSSTNKLRDFHISVDQAQKALNMIRIFGEKNTVRTYKKLGIYRIFFETNNKREMKQIYYEMLGKLIEYDNKNESNMLKTLETYISEGANLGKAAEKLFIHRNTMKYRMNRIEEILECDLKDINILFEFMEAIKIGKFLNYIS</sequence>
<gene>
    <name evidence="3" type="ORF">CLPA_c11030</name>
    <name evidence="4" type="ORF">CP6013_02049</name>
</gene>
<evidence type="ECO:0000259" key="2">
    <source>
        <dbReference type="PROSITE" id="PS50887"/>
    </source>
</evidence>
<evidence type="ECO:0000313" key="3">
    <source>
        <dbReference type="EMBL" id="AJA51191.1"/>
    </source>
</evidence>
<evidence type="ECO:0000313" key="6">
    <source>
        <dbReference type="Proteomes" id="UP000030905"/>
    </source>
</evidence>
<dbReference type="PATRIC" id="fig|1262449.3.peg.1862"/>
<accession>A0A0H3J5M5</accession>
<dbReference type="RefSeq" id="WP_003444485.1">
    <property type="nucleotide sequence ID" value="NZ_ANZB01000005.1"/>
</dbReference>
<dbReference type="Pfam" id="PF07905">
    <property type="entry name" value="PucR"/>
    <property type="match status" value="1"/>
</dbReference>
<dbReference type="Pfam" id="PF17853">
    <property type="entry name" value="GGDEF_2"/>
    <property type="match status" value="1"/>
</dbReference>
<dbReference type="AlphaFoldDB" id="A0A0H3J5M5"/>
<dbReference type="eggNOG" id="COG2508">
    <property type="taxonomic scope" value="Bacteria"/>
</dbReference>
<feature type="domain" description="GGDEF" evidence="2">
    <location>
        <begin position="167"/>
        <end position="303"/>
    </location>
</feature>
<dbReference type="Proteomes" id="UP000028042">
    <property type="component" value="Unassembled WGS sequence"/>
</dbReference>
<keyword evidence="6" id="KW-1185">Reference proteome</keyword>
<dbReference type="InterPro" id="IPR000160">
    <property type="entry name" value="GGDEF_dom"/>
</dbReference>
<dbReference type="KEGG" id="cpat:CLPA_c11030"/>
<proteinExistence type="inferred from homology"/>
<dbReference type="Proteomes" id="UP000030905">
    <property type="component" value="Chromosome"/>
</dbReference>
<dbReference type="Pfam" id="PF13556">
    <property type="entry name" value="HTH_30"/>
    <property type="match status" value="1"/>
</dbReference>
<dbReference type="InterPro" id="IPR025736">
    <property type="entry name" value="PucR_C-HTH_dom"/>
</dbReference>
<reference evidence="3 6" key="1">
    <citation type="journal article" date="2015" name="Genome Announc.">
        <title>Complete Genome Sequence of the Nitrogen-Fixing and Solvent-Producing Clostridium pasteurianum DSM 525.</title>
        <authorList>
            <person name="Poehlein A."/>
            <person name="Grosse-Honebrink A."/>
            <person name="Zhang Y."/>
            <person name="Minton N.P."/>
            <person name="Daniel R."/>
        </authorList>
    </citation>
    <scope>NUCLEOTIDE SEQUENCE [LARGE SCALE GENOMIC DNA]</scope>
    <source>
        <strain evidence="3">DSM 525</strain>
        <strain evidence="6">DSM 525 / ATCC 6013</strain>
    </source>
</reference>
<dbReference type="PANTHER" id="PTHR33744">
    <property type="entry name" value="CARBOHYDRATE DIACID REGULATOR"/>
    <property type="match status" value="1"/>
</dbReference>
<evidence type="ECO:0000256" key="1">
    <source>
        <dbReference type="ARBA" id="ARBA00006754"/>
    </source>
</evidence>
<dbReference type="EMBL" id="CP009268">
    <property type="protein sequence ID" value="AJA51191.1"/>
    <property type="molecule type" value="Genomic_DNA"/>
</dbReference>
<organism evidence="3 6">
    <name type="scientific">Clostridium pasteurianum DSM 525 = ATCC 6013</name>
    <dbReference type="NCBI Taxonomy" id="1262449"/>
    <lineage>
        <taxon>Bacteria</taxon>
        <taxon>Bacillati</taxon>
        <taxon>Bacillota</taxon>
        <taxon>Clostridia</taxon>
        <taxon>Eubacteriales</taxon>
        <taxon>Clostridiaceae</taxon>
        <taxon>Clostridium</taxon>
    </lineage>
</organism>
<dbReference type="EMBL" id="JPGY02000001">
    <property type="protein sequence ID" value="KRU12801.1"/>
    <property type="molecule type" value="Genomic_DNA"/>
</dbReference>
<dbReference type="KEGG" id="cpae:CPAST_c11030"/>
<comment type="similarity">
    <text evidence="1">Belongs to the CdaR family.</text>
</comment>
<dbReference type="InterPro" id="IPR041522">
    <property type="entry name" value="CdaR_GGDEF"/>
</dbReference>
<reference evidence="4 5" key="3">
    <citation type="journal article" name="Genome Announc.">
        <title>Improved Draft Genome Sequence of Clostridium pasteurianum Strain ATCC 6013 (DSM 525) Using a Hybrid Next-Generation Sequencing Approach.</title>
        <authorList>
            <person name="Pyne M.E."/>
            <person name="Utturkar S."/>
            <person name="Brown S.D."/>
            <person name="Moo-Young M."/>
            <person name="Chung D.A."/>
            <person name="Chou C.P."/>
        </authorList>
    </citation>
    <scope>NUCLEOTIDE SEQUENCE [LARGE SCALE GENOMIC DNA]</scope>
    <source>
        <strain evidence="4 5">ATCC 6013</strain>
    </source>
</reference>
<dbReference type="Gene3D" id="1.10.10.2840">
    <property type="entry name" value="PucR C-terminal helix-turn-helix domain"/>
    <property type="match status" value="1"/>
</dbReference>
<reference evidence="4" key="2">
    <citation type="submission" date="2015-10" db="EMBL/GenBank/DDBJ databases">
        <title>Improved Draft Genome Sequence of Clostridium pasteurianum Strain ATCC 6013 (DSM 525) Using a Hybrid Next-Generation Sequencing Approach.</title>
        <authorList>
            <person name="Pyne M.E."/>
            <person name="Utturkar S.M."/>
            <person name="Brown S.D."/>
            <person name="Moo-Young M."/>
            <person name="Chung D.A."/>
            <person name="Chou P.C."/>
        </authorList>
    </citation>
    <scope>NUCLEOTIDE SEQUENCE</scope>
    <source>
        <strain evidence="4">ATCC 6013</strain>
    </source>
</reference>
<evidence type="ECO:0000313" key="5">
    <source>
        <dbReference type="Proteomes" id="UP000028042"/>
    </source>
</evidence>
<dbReference type="InterPro" id="IPR012914">
    <property type="entry name" value="PucR_dom"/>
</dbReference>
<dbReference type="PROSITE" id="PS50887">
    <property type="entry name" value="GGDEF"/>
    <property type="match status" value="1"/>
</dbReference>
<evidence type="ECO:0000313" key="4">
    <source>
        <dbReference type="EMBL" id="KRU12801.1"/>
    </source>
</evidence>
<dbReference type="InterPro" id="IPR042070">
    <property type="entry name" value="PucR_C-HTH_sf"/>
</dbReference>